<protein>
    <submittedName>
        <fullName evidence="1">Uncharacterized protein</fullName>
    </submittedName>
</protein>
<name>A0A158FKD5_CABCO</name>
<dbReference type="RefSeq" id="WP_053567900.1">
    <property type="nucleotide sequence ID" value="NZ_FCNY02000002.1"/>
</dbReference>
<keyword evidence="2" id="KW-1185">Reference proteome</keyword>
<reference evidence="2" key="1">
    <citation type="submission" date="2016-01" db="EMBL/GenBank/DDBJ databases">
        <authorList>
            <person name="Peeters C."/>
        </authorList>
    </citation>
    <scope>NUCLEOTIDE SEQUENCE [LARGE SCALE GENOMIC DNA]</scope>
</reference>
<proteinExistence type="predicted"/>
<dbReference type="AlphaFoldDB" id="A0A158FKD5"/>
<organism evidence="1 2">
    <name type="scientific">Caballeronia cordobensis</name>
    <name type="common">Burkholderia cordobensis</name>
    <dbReference type="NCBI Taxonomy" id="1353886"/>
    <lineage>
        <taxon>Bacteria</taxon>
        <taxon>Pseudomonadati</taxon>
        <taxon>Pseudomonadota</taxon>
        <taxon>Betaproteobacteria</taxon>
        <taxon>Burkholderiales</taxon>
        <taxon>Burkholderiaceae</taxon>
        <taxon>Caballeronia</taxon>
    </lineage>
</organism>
<evidence type="ECO:0000313" key="1">
    <source>
        <dbReference type="EMBL" id="SAL20205.1"/>
    </source>
</evidence>
<gene>
    <name evidence="1" type="ORF">AWB70_01018</name>
</gene>
<accession>A0A158FKD5</accession>
<sequence>MIRLARPYLALLEALEKLGSAMKPTDVLIHRVCASFAQMVAGMTGQRVTVLIGETPIAREK</sequence>
<dbReference type="EMBL" id="FCNY02000002">
    <property type="protein sequence ID" value="SAL20205.1"/>
    <property type="molecule type" value="Genomic_DNA"/>
</dbReference>
<evidence type="ECO:0000313" key="2">
    <source>
        <dbReference type="Proteomes" id="UP000054740"/>
    </source>
</evidence>
<dbReference type="Proteomes" id="UP000054740">
    <property type="component" value="Unassembled WGS sequence"/>
</dbReference>